<dbReference type="KEGG" id="ssck:SPSK_05491"/>
<evidence type="ECO:0000313" key="5">
    <source>
        <dbReference type="EMBL" id="KJR80947.1"/>
    </source>
</evidence>
<dbReference type="SUPFAM" id="SSF55821">
    <property type="entry name" value="YrdC/RibB"/>
    <property type="match status" value="1"/>
</dbReference>
<reference evidence="5 6" key="2">
    <citation type="journal article" date="2015" name="Eukaryot. Cell">
        <title>Asexual propagation of a virulent clone complex in a human and feline outbreak of sporotrichosis.</title>
        <authorList>
            <person name="Teixeira Mde M."/>
            <person name="Rodrigues A.M."/>
            <person name="Tsui C.K."/>
            <person name="de Almeida L.G."/>
            <person name="Van Diepeningen A.D."/>
            <person name="van den Ende B.G."/>
            <person name="Fernandes G.F."/>
            <person name="Kano R."/>
            <person name="Hamelin R.C."/>
            <person name="Lopes-Bezerra L.M."/>
            <person name="Vasconcelos A.T."/>
            <person name="de Hoog S."/>
            <person name="de Camargo Z.P."/>
            <person name="Felipe M.S."/>
        </authorList>
    </citation>
    <scope>NUCLEOTIDE SEQUENCE [LARGE SCALE GENOMIC DNA]</scope>
    <source>
        <strain evidence="5 6">1099-18</strain>
    </source>
</reference>
<gene>
    <name evidence="5" type="ORF">SPSK_05491</name>
</gene>
<dbReference type="GO" id="GO:0046872">
    <property type="term" value="F:metal ion binding"/>
    <property type="evidence" value="ECO:0007669"/>
    <property type="project" value="UniProtKB-KW"/>
</dbReference>
<accession>A0A0F2LU15</accession>
<protein>
    <recommendedName>
        <fullName evidence="4">3,4-dihydroxy-2-butanone 4-phosphate synthase</fullName>
        <shortName evidence="4">DHBP synthase</shortName>
        <ecNumber evidence="4">4.1.99.12</ecNumber>
    </recommendedName>
</protein>
<dbReference type="EMBL" id="AXCR01000012">
    <property type="protein sequence ID" value="KJR80947.1"/>
    <property type="molecule type" value="Genomic_DNA"/>
</dbReference>
<dbReference type="Gene3D" id="3.90.870.10">
    <property type="entry name" value="DHBP synthase"/>
    <property type="match status" value="1"/>
</dbReference>
<keyword evidence="2 4" id="KW-0686">Riboflavin biosynthesis</keyword>
<dbReference type="OrthoDB" id="60371at2759"/>
<dbReference type="AlphaFoldDB" id="A0A0F2LU15"/>
<sequence>MPGSTLEGFNSIPETIEAFHVRREGVGEFLRWTLLTVPVPPAGDGQFIVVMDDPGRENEGDLIVAAENVSTEQMAFLIRHSSGIICAPILPTRADRLALPPMVPNNEDLRGTAYTLTIDASDAIVSTGISAHDRALTCRRLAQDDAELEAVVAAEAQKANGSTNGNGHAAAPISAAAAFRRPGHVLPLRARHGGVRERSGHTEAAIDFCRLTGKRRAAVISELVDDGEPVPGQALHRGSGMLRGEGCIAFAQKYGIKICTITDLAAYLDKTHPTGPFPGPQVDEV</sequence>
<organism evidence="5 6">
    <name type="scientific">Sporothrix schenckii 1099-18</name>
    <dbReference type="NCBI Taxonomy" id="1397361"/>
    <lineage>
        <taxon>Eukaryota</taxon>
        <taxon>Fungi</taxon>
        <taxon>Dikarya</taxon>
        <taxon>Ascomycota</taxon>
        <taxon>Pezizomycotina</taxon>
        <taxon>Sordariomycetes</taxon>
        <taxon>Sordariomycetidae</taxon>
        <taxon>Ophiostomatales</taxon>
        <taxon>Ophiostomataceae</taxon>
        <taxon>Sporothrix</taxon>
    </lineage>
</organism>
<dbReference type="EC" id="4.1.99.12" evidence="4"/>
<dbReference type="GO" id="GO:0005829">
    <property type="term" value="C:cytosol"/>
    <property type="evidence" value="ECO:0007669"/>
    <property type="project" value="TreeGrafter"/>
</dbReference>
<dbReference type="NCBIfam" id="TIGR00506">
    <property type="entry name" value="ribB"/>
    <property type="match status" value="1"/>
</dbReference>
<comment type="function">
    <text evidence="4">Catalyzes the conversion of D-ribulose 5-phosphate to formate and 3,4-dihydroxy-2-butanone 4-phosphate.</text>
</comment>
<reference evidence="5 6" key="1">
    <citation type="journal article" date="2014" name="BMC Genomics">
        <title>Comparative genomics of the major fungal agents of human and animal Sporotrichosis: Sporothrix schenckii and Sporothrix brasiliensis.</title>
        <authorList>
            <person name="Teixeira M.M."/>
            <person name="de Almeida L.G."/>
            <person name="Kubitschek-Barreira P."/>
            <person name="Alves F.L."/>
            <person name="Kioshima E.S."/>
            <person name="Abadio A.K."/>
            <person name="Fernandes L."/>
            <person name="Derengowski L.S."/>
            <person name="Ferreira K.S."/>
            <person name="Souza R.C."/>
            <person name="Ruiz J.C."/>
            <person name="de Andrade N.C."/>
            <person name="Paes H.C."/>
            <person name="Nicola A.M."/>
            <person name="Albuquerque P."/>
            <person name="Gerber A.L."/>
            <person name="Martins V.P."/>
            <person name="Peconick L.D."/>
            <person name="Neto A.V."/>
            <person name="Chaucanez C.B."/>
            <person name="Silva P.A."/>
            <person name="Cunha O.L."/>
            <person name="de Oliveira F.F."/>
            <person name="dos Santos T.C."/>
            <person name="Barros A.L."/>
            <person name="Soares M.A."/>
            <person name="de Oliveira L.M."/>
            <person name="Marini M.M."/>
            <person name="Villalobos-Duno H."/>
            <person name="Cunha M.M."/>
            <person name="de Hoog S."/>
            <person name="da Silveira J.F."/>
            <person name="Henrissat B."/>
            <person name="Nino-Vega G.A."/>
            <person name="Cisalpino P.S."/>
            <person name="Mora-Montes H.M."/>
            <person name="Almeida S.R."/>
            <person name="Stajich J.E."/>
            <person name="Lopes-Bezerra L.M."/>
            <person name="Vasconcelos A.T."/>
            <person name="Felipe M.S."/>
        </authorList>
    </citation>
    <scope>NUCLEOTIDE SEQUENCE [LARGE SCALE GENOMIC DNA]</scope>
    <source>
        <strain evidence="5 6">1099-18</strain>
    </source>
</reference>
<comment type="subunit">
    <text evidence="4">Homodimer.</text>
</comment>
<dbReference type="GO" id="GO:0005758">
    <property type="term" value="C:mitochondrial intermembrane space"/>
    <property type="evidence" value="ECO:0007669"/>
    <property type="project" value="TreeGrafter"/>
</dbReference>
<keyword evidence="4" id="KW-0460">Magnesium</keyword>
<keyword evidence="3 4" id="KW-0479">Metal-binding</keyword>
<dbReference type="InterPro" id="IPR017945">
    <property type="entry name" value="DHBP_synth_RibB-like_a/b_dom"/>
</dbReference>
<dbReference type="GO" id="GO:0008686">
    <property type="term" value="F:3,4-dihydroxy-2-butanone-4-phosphate synthase activity"/>
    <property type="evidence" value="ECO:0007669"/>
    <property type="project" value="UniProtKB-EC"/>
</dbReference>
<proteinExistence type="inferred from homology"/>
<evidence type="ECO:0000313" key="6">
    <source>
        <dbReference type="Proteomes" id="UP000033710"/>
    </source>
</evidence>
<keyword evidence="4" id="KW-0464">Manganese</keyword>
<comment type="catalytic activity">
    <reaction evidence="4">
        <text>D-ribulose 5-phosphate = (2S)-2-hydroxy-3-oxobutyl phosphate + formate + H(+)</text>
        <dbReference type="Rhea" id="RHEA:18457"/>
        <dbReference type="ChEBI" id="CHEBI:15378"/>
        <dbReference type="ChEBI" id="CHEBI:15740"/>
        <dbReference type="ChEBI" id="CHEBI:58121"/>
        <dbReference type="ChEBI" id="CHEBI:58830"/>
        <dbReference type="EC" id="4.1.99.12"/>
    </reaction>
</comment>
<dbReference type="Proteomes" id="UP000033710">
    <property type="component" value="Unassembled WGS sequence"/>
</dbReference>
<dbReference type="PANTHER" id="PTHR21327:SF18">
    <property type="entry name" value="3,4-DIHYDROXY-2-BUTANONE 4-PHOSPHATE SYNTHASE"/>
    <property type="match status" value="1"/>
</dbReference>
<evidence type="ECO:0000256" key="3">
    <source>
        <dbReference type="ARBA" id="ARBA00022723"/>
    </source>
</evidence>
<dbReference type="GeneID" id="27667513"/>
<comment type="cofactor">
    <cofactor evidence="4">
        <name>Mg(2+)</name>
        <dbReference type="ChEBI" id="CHEBI:18420"/>
    </cofactor>
    <cofactor evidence="4">
        <name>Mn(2+)</name>
        <dbReference type="ChEBI" id="CHEBI:29035"/>
    </cofactor>
    <text evidence="4">Binds 2 divalent metal cations per subunit. Magnesium or manganese.</text>
</comment>
<evidence type="ECO:0000256" key="4">
    <source>
        <dbReference type="RuleBase" id="RU003843"/>
    </source>
</evidence>
<keyword evidence="4" id="KW-0456">Lyase</keyword>
<evidence type="ECO:0000256" key="1">
    <source>
        <dbReference type="ARBA" id="ARBA00004904"/>
    </source>
</evidence>
<name>A0A0F2LU15_SPOSC</name>
<dbReference type="PANTHER" id="PTHR21327">
    <property type="entry name" value="GTP CYCLOHYDROLASE II-RELATED"/>
    <property type="match status" value="1"/>
</dbReference>
<dbReference type="GO" id="GO:0009231">
    <property type="term" value="P:riboflavin biosynthetic process"/>
    <property type="evidence" value="ECO:0007669"/>
    <property type="project" value="UniProtKB-UniPathway"/>
</dbReference>
<dbReference type="VEuPathDB" id="FungiDB:SPSK_05491"/>
<dbReference type="UniPathway" id="UPA00275">
    <property type="reaction ID" value="UER00399"/>
</dbReference>
<dbReference type="RefSeq" id="XP_016583623.1">
    <property type="nucleotide sequence ID" value="XM_016732236.1"/>
</dbReference>
<comment type="pathway">
    <text evidence="1 4">Cofactor biosynthesis; riboflavin biosynthesis; 2-hydroxy-3-oxobutyl phosphate from D-ribulose 5-phosphate: step 1/1.</text>
</comment>
<evidence type="ECO:0000256" key="2">
    <source>
        <dbReference type="ARBA" id="ARBA00022619"/>
    </source>
</evidence>
<dbReference type="InterPro" id="IPR000422">
    <property type="entry name" value="DHBP_synthase_RibB"/>
</dbReference>
<comment type="caution">
    <text evidence="5">The sequence shown here is derived from an EMBL/GenBank/DDBJ whole genome shotgun (WGS) entry which is preliminary data.</text>
</comment>
<comment type="similarity">
    <text evidence="4">Belongs to the DHBP synthase family.</text>
</comment>
<dbReference type="Pfam" id="PF00926">
    <property type="entry name" value="DHBP_synthase"/>
    <property type="match status" value="1"/>
</dbReference>